<dbReference type="InterPro" id="IPR008266">
    <property type="entry name" value="Tyr_kinase_AS"/>
</dbReference>
<gene>
    <name evidence="6" type="ORF">H310_06674</name>
</gene>
<dbReference type="InterPro" id="IPR020635">
    <property type="entry name" value="Tyr_kinase_cat_dom"/>
</dbReference>
<dbReference type="SMART" id="SM00219">
    <property type="entry name" value="TyrKc"/>
    <property type="match status" value="1"/>
</dbReference>
<dbReference type="EMBL" id="KI913963">
    <property type="protein sequence ID" value="ETW01043.1"/>
    <property type="molecule type" value="Genomic_DNA"/>
</dbReference>
<evidence type="ECO:0000313" key="6">
    <source>
        <dbReference type="EMBL" id="ETW01043.1"/>
    </source>
</evidence>
<keyword evidence="1" id="KW-0433">Leucine-rich repeat</keyword>
<dbReference type="InterPro" id="IPR011009">
    <property type="entry name" value="Kinase-like_dom_sf"/>
</dbReference>
<dbReference type="GO" id="GO:0004713">
    <property type="term" value="F:protein tyrosine kinase activity"/>
    <property type="evidence" value="ECO:0007669"/>
    <property type="project" value="InterPro"/>
</dbReference>
<feature type="transmembrane region" description="Helical" evidence="3">
    <location>
        <begin position="258"/>
        <end position="280"/>
    </location>
</feature>
<dbReference type="PROSITE" id="PS00109">
    <property type="entry name" value="PROTEIN_KINASE_TYR"/>
    <property type="match status" value="1"/>
</dbReference>
<feature type="chain" id="PRO_5001538002" evidence="4">
    <location>
        <begin position="23"/>
        <end position="672"/>
    </location>
</feature>
<dbReference type="SUPFAM" id="SSF52058">
    <property type="entry name" value="L domain-like"/>
    <property type="match status" value="1"/>
</dbReference>
<dbReference type="Pfam" id="PF13516">
    <property type="entry name" value="LRR_6"/>
    <property type="match status" value="1"/>
</dbReference>
<dbReference type="InterPro" id="IPR001611">
    <property type="entry name" value="Leu-rich_rpt"/>
</dbReference>
<name>A0A024U612_9STRA</name>
<dbReference type="PANTHER" id="PTHR44329:SF214">
    <property type="entry name" value="PROTEIN KINASE DOMAIN-CONTAINING PROTEIN"/>
    <property type="match status" value="1"/>
</dbReference>
<dbReference type="InterPro" id="IPR051681">
    <property type="entry name" value="Ser/Thr_Kinases-Pseudokinases"/>
</dbReference>
<evidence type="ECO:0000256" key="1">
    <source>
        <dbReference type="ARBA" id="ARBA00022614"/>
    </source>
</evidence>
<evidence type="ECO:0000259" key="5">
    <source>
        <dbReference type="PROSITE" id="PS50011"/>
    </source>
</evidence>
<dbReference type="OrthoDB" id="4062651at2759"/>
<dbReference type="InterPro" id="IPR001245">
    <property type="entry name" value="Ser-Thr/Tyr_kinase_cat_dom"/>
</dbReference>
<dbReference type="Pfam" id="PF07714">
    <property type="entry name" value="PK_Tyr_Ser-Thr"/>
    <property type="match status" value="1"/>
</dbReference>
<keyword evidence="3" id="KW-0472">Membrane</keyword>
<evidence type="ECO:0000256" key="3">
    <source>
        <dbReference type="SAM" id="Phobius"/>
    </source>
</evidence>
<keyword evidence="2" id="KW-0677">Repeat</keyword>
<organism evidence="6">
    <name type="scientific">Aphanomyces invadans</name>
    <dbReference type="NCBI Taxonomy" id="157072"/>
    <lineage>
        <taxon>Eukaryota</taxon>
        <taxon>Sar</taxon>
        <taxon>Stramenopiles</taxon>
        <taxon>Oomycota</taxon>
        <taxon>Saprolegniomycetes</taxon>
        <taxon>Saprolegniales</taxon>
        <taxon>Verrucalvaceae</taxon>
        <taxon>Aphanomyces</taxon>
    </lineage>
</organism>
<dbReference type="PROSITE" id="PS50011">
    <property type="entry name" value="PROTEIN_KINASE_DOM"/>
    <property type="match status" value="1"/>
</dbReference>
<dbReference type="AlphaFoldDB" id="A0A024U612"/>
<keyword evidence="3" id="KW-0812">Transmembrane</keyword>
<dbReference type="RefSeq" id="XP_008870041.1">
    <property type="nucleotide sequence ID" value="XM_008871819.1"/>
</dbReference>
<dbReference type="InterPro" id="IPR000719">
    <property type="entry name" value="Prot_kinase_dom"/>
</dbReference>
<dbReference type="Gene3D" id="3.80.10.10">
    <property type="entry name" value="Ribonuclease Inhibitor"/>
    <property type="match status" value="1"/>
</dbReference>
<protein>
    <submittedName>
        <fullName evidence="6">TKL protein kinase</fullName>
    </submittedName>
</protein>
<feature type="signal peptide" evidence="4">
    <location>
        <begin position="1"/>
        <end position="22"/>
    </location>
</feature>
<dbReference type="eggNOG" id="KOG0192">
    <property type="taxonomic scope" value="Eukaryota"/>
</dbReference>
<reference evidence="6" key="1">
    <citation type="submission" date="2013-12" db="EMBL/GenBank/DDBJ databases">
        <title>The Genome Sequence of Aphanomyces invadans NJM9701.</title>
        <authorList>
            <consortium name="The Broad Institute Genomics Platform"/>
            <person name="Russ C."/>
            <person name="Tyler B."/>
            <person name="van West P."/>
            <person name="Dieguez-Uribeondo J."/>
            <person name="Young S.K."/>
            <person name="Zeng Q."/>
            <person name="Gargeya S."/>
            <person name="Fitzgerald M."/>
            <person name="Abouelleil A."/>
            <person name="Alvarado L."/>
            <person name="Chapman S.B."/>
            <person name="Gainer-Dewar J."/>
            <person name="Goldberg J."/>
            <person name="Griggs A."/>
            <person name="Gujja S."/>
            <person name="Hansen M."/>
            <person name="Howarth C."/>
            <person name="Imamovic A."/>
            <person name="Ireland A."/>
            <person name="Larimer J."/>
            <person name="McCowan C."/>
            <person name="Murphy C."/>
            <person name="Pearson M."/>
            <person name="Poon T.W."/>
            <person name="Priest M."/>
            <person name="Roberts A."/>
            <person name="Saif S."/>
            <person name="Shea T."/>
            <person name="Sykes S."/>
            <person name="Wortman J."/>
            <person name="Nusbaum C."/>
            <person name="Birren B."/>
        </authorList>
    </citation>
    <scope>NUCLEOTIDE SEQUENCE [LARGE SCALE GENOMIC DNA]</scope>
    <source>
        <strain evidence="6">NJM9701</strain>
    </source>
</reference>
<dbReference type="PANTHER" id="PTHR44329">
    <property type="entry name" value="SERINE/THREONINE-PROTEIN KINASE TNNI3K-RELATED"/>
    <property type="match status" value="1"/>
</dbReference>
<dbReference type="VEuPathDB" id="FungiDB:H310_06674"/>
<sequence length="672" mass="73150">MAPSTWMALVLLFSPFIGASMTQDTWTSDCDGVCGSAWAGTCVVPSVKNNEIDPASSSLPVTLSSSFHCLPLSGTSTAMLTINANDSLNATNHAYNVRHINVNWAKINATSVSLSGVGGRDLVALTFPTTNPWGDLTHLSIRHLNASVLPPFPSTLRTLNLVDCQLEDAPSPLPLHLTALDLTSNFLRSFPISIYALTSLTHLNLSNNPIPPQSLTLRDLAFTSTLEFFQLDATSPSMAPHLVRADPASPSSASSSSLIVVLVGIGVGLLLLVAVFLYVLRRRQLRDRQDRQIQDNPLTTMDHIYQAAFAGAKHKRPLHSILKQSSSSMSLASEKVSAFHASVTADIELARVRLQLDSLVCTRLLAHSRTHLHQIYLGQCDDLAVVLKKVATTLSADEIDAAATHLMDEMRMLGRLRHPHVVNLIGVAWDDMHTPVAATACGVMEYMNQGDLRSILDAAPLTWTDAKFAMALHIARACLYLHTQNPVLIHRDLRAQNVLVHRPLNDLDDHPGLDAADHGADKTSSVRFLCKLTNFTSARVRSYVDTMTSGVGSAKWVAPEVLRGDDYSERVDMYSFGVVLCELDTHALPFADRATDVDSTRGGQRSLVQDIMTGKALPQFTPTCPVPILQLAKQCLQLDPANRPTARAVVDTLERIVQEHAWGGRNGDGIYV</sequence>
<evidence type="ECO:0000256" key="2">
    <source>
        <dbReference type="ARBA" id="ARBA00022737"/>
    </source>
</evidence>
<dbReference type="Gene3D" id="1.10.510.10">
    <property type="entry name" value="Transferase(Phosphotransferase) domain 1"/>
    <property type="match status" value="1"/>
</dbReference>
<keyword evidence="6" id="KW-0808">Transferase</keyword>
<proteinExistence type="predicted"/>
<feature type="domain" description="Protein kinase" evidence="5">
    <location>
        <begin position="333"/>
        <end position="663"/>
    </location>
</feature>
<dbReference type="GO" id="GO:0004674">
    <property type="term" value="F:protein serine/threonine kinase activity"/>
    <property type="evidence" value="ECO:0007669"/>
    <property type="project" value="TreeGrafter"/>
</dbReference>
<evidence type="ECO:0000256" key="4">
    <source>
        <dbReference type="SAM" id="SignalP"/>
    </source>
</evidence>
<keyword evidence="6" id="KW-0418">Kinase</keyword>
<dbReference type="InterPro" id="IPR032675">
    <property type="entry name" value="LRR_dom_sf"/>
</dbReference>
<keyword evidence="3" id="KW-1133">Transmembrane helix</keyword>
<dbReference type="GeneID" id="20083724"/>
<accession>A0A024U612</accession>
<dbReference type="STRING" id="157072.A0A024U612"/>
<dbReference type="SUPFAM" id="SSF56112">
    <property type="entry name" value="Protein kinase-like (PK-like)"/>
    <property type="match status" value="1"/>
</dbReference>
<dbReference type="GO" id="GO:0005524">
    <property type="term" value="F:ATP binding"/>
    <property type="evidence" value="ECO:0007669"/>
    <property type="project" value="InterPro"/>
</dbReference>
<keyword evidence="4" id="KW-0732">Signal</keyword>